<dbReference type="PANTHER" id="PTHR12941:SF10">
    <property type="entry name" value="ER MEMBRANE PROTEIN COMPLEX SUBUNIT 8_9 HOMOLOG"/>
    <property type="match status" value="1"/>
</dbReference>
<feature type="region of interest" description="Disordered" evidence="2">
    <location>
        <begin position="138"/>
        <end position="160"/>
    </location>
</feature>
<evidence type="ECO:0000256" key="2">
    <source>
        <dbReference type="SAM" id="MobiDB-lite"/>
    </source>
</evidence>
<dbReference type="InterPro" id="IPR037518">
    <property type="entry name" value="MPN"/>
</dbReference>
<dbReference type="GO" id="GO:0072546">
    <property type="term" value="C:EMC complex"/>
    <property type="evidence" value="ECO:0007669"/>
    <property type="project" value="InterPro"/>
</dbReference>
<dbReference type="EMBL" id="OOIN01000016">
    <property type="protein sequence ID" value="SPO27116.1"/>
    <property type="molecule type" value="Genomic_DNA"/>
</dbReference>
<evidence type="ECO:0000259" key="3">
    <source>
        <dbReference type="PROSITE" id="PS50249"/>
    </source>
</evidence>
<protein>
    <recommendedName>
        <fullName evidence="3">MPN domain-containing protein</fullName>
    </recommendedName>
</protein>
<dbReference type="PANTHER" id="PTHR12941">
    <property type="entry name" value="ER MEMBRANE PROTEIN COMPLEX"/>
    <property type="match status" value="1"/>
</dbReference>
<name>A0A5C3EC09_9BASI</name>
<evidence type="ECO:0000313" key="4">
    <source>
        <dbReference type="EMBL" id="SPO27116.1"/>
    </source>
</evidence>
<dbReference type="PROSITE" id="PS50249">
    <property type="entry name" value="MPN"/>
    <property type="match status" value="1"/>
</dbReference>
<accession>A0A5C3EC09</accession>
<sequence>MSTISSVSVSPLAYKKLVLHTAKYPTARVLGLLLADSTSSPSGSVTISDSIPLSHHWTALAPMAEVALSLATSYASSKNLTVVGLYEAPELVSDRAPSQQASKLAEKIATLANREALLLLVNNATLLNPHNHSLSGYSVSANASGKGEAKSKPLQGSAVTLQDENKAKQLESAVKKERIWQKIVDFDDHLEDPSLDWLQNSAITA</sequence>
<dbReference type="InterPro" id="IPR005366">
    <property type="entry name" value="EMC8/9"/>
</dbReference>
<organism evidence="4 5">
    <name type="scientific">Ustilago trichophora</name>
    <dbReference type="NCBI Taxonomy" id="86804"/>
    <lineage>
        <taxon>Eukaryota</taxon>
        <taxon>Fungi</taxon>
        <taxon>Dikarya</taxon>
        <taxon>Basidiomycota</taxon>
        <taxon>Ustilaginomycotina</taxon>
        <taxon>Ustilaginomycetes</taxon>
        <taxon>Ustilaginales</taxon>
        <taxon>Ustilaginaceae</taxon>
        <taxon>Ustilago</taxon>
    </lineage>
</organism>
<dbReference type="Pfam" id="PF03665">
    <property type="entry name" value="UPF0172"/>
    <property type="match status" value="1"/>
</dbReference>
<comment type="similarity">
    <text evidence="1">Belongs to the EMC8/EMC9 family.</text>
</comment>
<keyword evidence="5" id="KW-1185">Reference proteome</keyword>
<dbReference type="AlphaFoldDB" id="A0A5C3EC09"/>
<evidence type="ECO:0000256" key="1">
    <source>
        <dbReference type="ARBA" id="ARBA00007461"/>
    </source>
</evidence>
<evidence type="ECO:0000313" key="5">
    <source>
        <dbReference type="Proteomes" id="UP000324022"/>
    </source>
</evidence>
<dbReference type="Proteomes" id="UP000324022">
    <property type="component" value="Unassembled WGS sequence"/>
</dbReference>
<dbReference type="OrthoDB" id="194468at2759"/>
<dbReference type="CDD" id="cd08060">
    <property type="entry name" value="MPN_UPF0172"/>
    <property type="match status" value="1"/>
</dbReference>
<feature type="domain" description="MPN" evidence="3">
    <location>
        <begin position="7"/>
        <end position="143"/>
    </location>
</feature>
<gene>
    <name evidence="4" type="ORF">UTRI_10577_B</name>
</gene>
<reference evidence="4 5" key="1">
    <citation type="submission" date="2018-03" db="EMBL/GenBank/DDBJ databases">
        <authorList>
            <person name="Guldener U."/>
        </authorList>
    </citation>
    <scope>NUCLEOTIDE SEQUENCE [LARGE SCALE GENOMIC DNA]</scope>
    <source>
        <strain evidence="4 5">NBRC100155</strain>
    </source>
</reference>
<proteinExistence type="inferred from homology"/>